<gene>
    <name evidence="4" type="ORF">SGODD07_01582</name>
</gene>
<evidence type="ECO:0000256" key="2">
    <source>
        <dbReference type="SAM" id="Coils"/>
    </source>
</evidence>
<dbReference type="Gene3D" id="1.10.510.10">
    <property type="entry name" value="Transferase(Phosphotransferase) domain 1"/>
    <property type="match status" value="1"/>
</dbReference>
<comment type="similarity">
    <text evidence="1">Belongs to the EssB family.</text>
</comment>
<dbReference type="NCBIfam" id="TIGR03926">
    <property type="entry name" value="T7_EssB"/>
    <property type="match status" value="1"/>
</dbReference>
<name>A0A139N2L7_STRGN</name>
<keyword evidence="3" id="KW-0812">Transmembrane</keyword>
<feature type="transmembrane region" description="Helical" evidence="3">
    <location>
        <begin position="216"/>
        <end position="237"/>
    </location>
</feature>
<organism evidence="4 5">
    <name type="scientific">Streptococcus gordonii</name>
    <dbReference type="NCBI Taxonomy" id="1302"/>
    <lineage>
        <taxon>Bacteria</taxon>
        <taxon>Bacillati</taxon>
        <taxon>Bacillota</taxon>
        <taxon>Bacilli</taxon>
        <taxon>Lactobacillales</taxon>
        <taxon>Streptococcaceae</taxon>
        <taxon>Streptococcus</taxon>
    </lineage>
</organism>
<keyword evidence="3" id="KW-0472">Membrane</keyword>
<dbReference type="AlphaFoldDB" id="A0A139N2L7"/>
<evidence type="ECO:0000256" key="1">
    <source>
        <dbReference type="ARBA" id="ARBA00010163"/>
    </source>
</evidence>
<evidence type="ECO:0000313" key="5">
    <source>
        <dbReference type="Proteomes" id="UP000070096"/>
    </source>
</evidence>
<keyword evidence="2" id="KW-0175">Coiled coil</keyword>
<dbReference type="InterPro" id="IPR042565">
    <property type="entry name" value="T7SS_EssB_C"/>
</dbReference>
<dbReference type="Proteomes" id="UP000070096">
    <property type="component" value="Unassembled WGS sequence"/>
</dbReference>
<dbReference type="Gene3D" id="1.25.40.680">
    <property type="entry name" value="Type VII secretion system EssB, C-terminal-like domain"/>
    <property type="match status" value="1"/>
</dbReference>
<comment type="caution">
    <text evidence="4">The sequence shown here is derived from an EMBL/GenBank/DDBJ whole genome shotgun (WGS) entry which is preliminary data.</text>
</comment>
<dbReference type="PATRIC" id="fig|1302.21.peg.1759"/>
<proteinExistence type="inferred from homology"/>
<dbReference type="InterPro" id="IPR018778">
    <property type="entry name" value="T7SS_EssB"/>
</dbReference>
<evidence type="ECO:0000313" key="4">
    <source>
        <dbReference type="EMBL" id="KXT70286.1"/>
    </source>
</evidence>
<keyword evidence="3" id="KW-1133">Transmembrane helix</keyword>
<reference evidence="4 5" key="1">
    <citation type="submission" date="2016-01" db="EMBL/GenBank/DDBJ databases">
        <title>Highly variable Streptococcus oralis are common among viridans streptococci isolated from primates.</title>
        <authorList>
            <person name="Denapaite D."/>
            <person name="Rieger M."/>
            <person name="Koendgen S."/>
            <person name="Brueckner R."/>
            <person name="Ochigava I."/>
            <person name="Kappeler P."/>
            <person name="Maetz-Rensing K."/>
            <person name="Leendertz F."/>
            <person name="Hakenbeck R."/>
        </authorList>
    </citation>
    <scope>NUCLEOTIDE SEQUENCE [LARGE SCALE GENOMIC DNA]</scope>
    <source>
        <strain evidence="4 5">DD07</strain>
    </source>
</reference>
<dbReference type="EMBL" id="LQRC01000218">
    <property type="protein sequence ID" value="KXT70286.1"/>
    <property type="molecule type" value="Genomic_DNA"/>
</dbReference>
<accession>A0A139N2L7</accession>
<sequence length="389" mass="45311">MAQMKEYYPELDINVEDERLGVRLKANQFKINELPQYQTFLERDVHFLAGEVSEVTEEELQVTYEIEPSSIPLVNALEKLSLIDRLVLAQKMQFLSRYSQTLTVPYIHPNNLFVLGEYVKVAHRGFSTAVMPFVENEDYFKSYRALILYIINPRLDFYDLINGSSALKNPFSQEIQQAQNFAELNESLNQQVAIQVQKRLEENIYTPKNEFKIYKWGMISFGILFLVLAVVSGFYLVNTIPYKDRIISSEIYYTNHEYSKALETLEKDNPKNFPKGTQYALAVSAIKEDNLSSDQKENILKNISMKTNETILLYWIYIGFGDYEKTLDAAQNIGDNQLILYAYRKLYSHVSGDSKMKGSEKQEKLKEYKEQIKNYEELLEGKDAHEEQK</sequence>
<dbReference type="Pfam" id="PF10140">
    <property type="entry name" value="YukC"/>
    <property type="match status" value="1"/>
</dbReference>
<evidence type="ECO:0000256" key="3">
    <source>
        <dbReference type="SAM" id="Phobius"/>
    </source>
</evidence>
<protein>
    <submittedName>
        <fullName evidence="4">Putative secretion system component EssB/YukC</fullName>
    </submittedName>
</protein>
<feature type="coiled-coil region" evidence="2">
    <location>
        <begin position="358"/>
        <end position="388"/>
    </location>
</feature>